<comment type="caution">
    <text evidence="1">The sequence shown here is derived from an EMBL/GenBank/DDBJ whole genome shotgun (WGS) entry which is preliminary data.</text>
</comment>
<organism evidence="1 2">
    <name type="scientific">Hypsizygus marmoreus</name>
    <name type="common">White beech mushroom</name>
    <name type="synonym">Agaricus marmoreus</name>
    <dbReference type="NCBI Taxonomy" id="39966"/>
    <lineage>
        <taxon>Eukaryota</taxon>
        <taxon>Fungi</taxon>
        <taxon>Dikarya</taxon>
        <taxon>Basidiomycota</taxon>
        <taxon>Agaricomycotina</taxon>
        <taxon>Agaricomycetes</taxon>
        <taxon>Agaricomycetidae</taxon>
        <taxon>Agaricales</taxon>
        <taxon>Tricholomatineae</taxon>
        <taxon>Lyophyllaceae</taxon>
        <taxon>Hypsizygus</taxon>
    </lineage>
</organism>
<name>A0A369JLG0_HYPMA</name>
<evidence type="ECO:0000313" key="2">
    <source>
        <dbReference type="Proteomes" id="UP000076154"/>
    </source>
</evidence>
<keyword evidence="2" id="KW-1185">Reference proteome</keyword>
<dbReference type="EMBL" id="LUEZ02000048">
    <property type="protein sequence ID" value="RDB23039.1"/>
    <property type="molecule type" value="Genomic_DNA"/>
</dbReference>
<gene>
    <name evidence="1" type="ORF">Hypma_009831</name>
</gene>
<reference evidence="1" key="1">
    <citation type="submission" date="2018-04" db="EMBL/GenBank/DDBJ databases">
        <title>Whole genome sequencing of Hypsizygus marmoreus.</title>
        <authorList>
            <person name="Choi I.-G."/>
            <person name="Min B."/>
            <person name="Kim J.-G."/>
            <person name="Kim S."/>
            <person name="Oh Y.-L."/>
            <person name="Kong W.-S."/>
            <person name="Park H."/>
            <person name="Jeong J."/>
            <person name="Song E.-S."/>
        </authorList>
    </citation>
    <scope>NUCLEOTIDE SEQUENCE [LARGE SCALE GENOMIC DNA]</scope>
    <source>
        <strain evidence="1">51987-8</strain>
    </source>
</reference>
<protein>
    <submittedName>
        <fullName evidence="1">Uncharacterized protein</fullName>
    </submittedName>
</protein>
<evidence type="ECO:0000313" key="1">
    <source>
        <dbReference type="EMBL" id="RDB23039.1"/>
    </source>
</evidence>
<dbReference type="InParanoid" id="A0A369JLG0"/>
<proteinExistence type="predicted"/>
<sequence length="134" mass="15336">MQTLTPRHSSTSRLPTVMLDAPFASTPETTHAPHGYYFHTHTPLKGGVVYLYMNMRRPTINRTLAKPWIQLHGSVAFSKRRTLRASTSMFERRCNLHSTYAHDLPKLLIVVLSPYSNCKRNILVMPNDDDTPRS</sequence>
<dbReference type="Proteomes" id="UP000076154">
    <property type="component" value="Unassembled WGS sequence"/>
</dbReference>
<accession>A0A369JLG0</accession>
<dbReference type="AlphaFoldDB" id="A0A369JLG0"/>